<feature type="binding site" evidence="3">
    <location>
        <position position="68"/>
    </location>
    <ligand>
        <name>substrate</name>
    </ligand>
</feature>
<dbReference type="CDD" id="cd01412">
    <property type="entry name" value="SIRT5_Af1_CobB"/>
    <property type="match status" value="1"/>
</dbReference>
<evidence type="ECO:0000256" key="1">
    <source>
        <dbReference type="ARBA" id="ARBA00022679"/>
    </source>
</evidence>
<dbReference type="Proteomes" id="UP001143545">
    <property type="component" value="Unassembled WGS sequence"/>
</dbReference>
<comment type="catalytic activity">
    <reaction evidence="3">
        <text>N(6)-acetyl-L-lysyl-[protein] + NAD(+) + H2O = 2''-O-acetyl-ADP-D-ribose + nicotinamide + L-lysyl-[protein]</text>
        <dbReference type="Rhea" id="RHEA:43636"/>
        <dbReference type="Rhea" id="RHEA-COMP:9752"/>
        <dbReference type="Rhea" id="RHEA-COMP:10731"/>
        <dbReference type="ChEBI" id="CHEBI:15377"/>
        <dbReference type="ChEBI" id="CHEBI:17154"/>
        <dbReference type="ChEBI" id="CHEBI:29969"/>
        <dbReference type="ChEBI" id="CHEBI:57540"/>
        <dbReference type="ChEBI" id="CHEBI:61930"/>
        <dbReference type="ChEBI" id="CHEBI:83767"/>
        <dbReference type="EC" id="2.3.1.286"/>
    </reaction>
</comment>
<sequence length="242" mass="27058">MSTTLGWIKKMKKMKIIVLTGAGISAESGLKTFRDADGLWEGHDIMEVASPEGFTKNPALVLDFYNQRRRQLLEVTPNEAHTQIAKLETKNEVVIITQNVDDLHERAGSSNVLHLHGELLKVRSTQNEYNIKYWDKDIVLGDTCEDGHQLRPHIVWFGEAVPMFEKAVLEISNADAVIIVGTSMQVYPAAGLVHYAPKNTPIYFVDPKPNISQSFIDNLTIYAEKASTGVKKVVDVLLDNQD</sequence>
<comment type="caution">
    <text evidence="6">The sequence shown here is derived from an EMBL/GenBank/DDBJ whole genome shotgun (WGS) entry which is preliminary data.</text>
</comment>
<keyword evidence="7" id="KW-1185">Reference proteome</keyword>
<dbReference type="GO" id="GO:0036054">
    <property type="term" value="F:protein-malonyllysine demalonylase activity"/>
    <property type="evidence" value="ECO:0007669"/>
    <property type="project" value="InterPro"/>
</dbReference>
<comment type="caution">
    <text evidence="3 4">Lacks conserved residue(s) required for the propagation of feature annotation.</text>
</comment>
<dbReference type="InterPro" id="IPR026590">
    <property type="entry name" value="Ssirtuin_cat_dom"/>
</dbReference>
<reference evidence="6" key="1">
    <citation type="submission" date="2022-07" db="EMBL/GenBank/DDBJ databases">
        <title>Taxonomy of Novel Oxalotrophic and Methylotrophic Bacteria.</title>
        <authorList>
            <person name="Sahin N."/>
            <person name="Tani A."/>
        </authorList>
    </citation>
    <scope>NUCLEOTIDE SEQUENCE</scope>
    <source>
        <strain evidence="6">AM327</strain>
    </source>
</reference>
<dbReference type="SUPFAM" id="SSF52467">
    <property type="entry name" value="DHS-like NAD/FAD-binding domain"/>
    <property type="match status" value="1"/>
</dbReference>
<comment type="domain">
    <text evidence="3">2 residues (Tyr-65 and Arg-68) present in a large hydrophobic pocket are probably involved in substrate specificity. They are important for desuccinylation activity, but dispensable for deacetylation activity.</text>
</comment>
<dbReference type="EC" id="2.3.1.286" evidence="3"/>
<evidence type="ECO:0000256" key="3">
    <source>
        <dbReference type="HAMAP-Rule" id="MF_01121"/>
    </source>
</evidence>
<gene>
    <name evidence="6" type="primary">npdA</name>
    <name evidence="3" type="synonym">cobB</name>
    <name evidence="6" type="ORF">NBRC110019_27910</name>
</gene>
<keyword evidence="3" id="KW-0963">Cytoplasm</keyword>
<dbReference type="Pfam" id="PF02146">
    <property type="entry name" value="SIR2"/>
    <property type="match status" value="1"/>
</dbReference>
<feature type="active site" description="Proton acceptor" evidence="3">
    <location>
        <position position="116"/>
    </location>
</feature>
<keyword evidence="1" id="KW-0808">Transferase</keyword>
<dbReference type="InterPro" id="IPR003000">
    <property type="entry name" value="Sirtuin"/>
</dbReference>
<dbReference type="EMBL" id="BRVP01000023">
    <property type="protein sequence ID" value="GLB53750.1"/>
    <property type="molecule type" value="Genomic_DNA"/>
</dbReference>
<feature type="binding site" evidence="3">
    <location>
        <position position="65"/>
    </location>
    <ligand>
        <name>substrate</name>
    </ligand>
</feature>
<dbReference type="PANTHER" id="PTHR11085:SF4">
    <property type="entry name" value="NAD-DEPENDENT PROTEIN DEACYLASE"/>
    <property type="match status" value="1"/>
</dbReference>
<dbReference type="PROSITE" id="PS50305">
    <property type="entry name" value="SIRTUIN"/>
    <property type="match status" value="1"/>
</dbReference>
<keyword evidence="2 3" id="KW-0520">NAD</keyword>
<feature type="binding site" evidence="3">
    <location>
        <begin position="98"/>
        <end position="101"/>
    </location>
    <ligand>
        <name>NAD(+)</name>
        <dbReference type="ChEBI" id="CHEBI:57540"/>
    </ligand>
</feature>
<dbReference type="GO" id="GO:0017136">
    <property type="term" value="F:histone deacetylase activity, NAD-dependent"/>
    <property type="evidence" value="ECO:0007669"/>
    <property type="project" value="TreeGrafter"/>
</dbReference>
<comment type="catalytic activity">
    <reaction evidence="3">
        <text>N(6)-succinyl-L-lysyl-[protein] + NAD(+) + H2O = 2''-O-succinyl-ADP-D-ribose + nicotinamide + L-lysyl-[protein]</text>
        <dbReference type="Rhea" id="RHEA:47668"/>
        <dbReference type="Rhea" id="RHEA-COMP:9752"/>
        <dbReference type="Rhea" id="RHEA-COMP:11877"/>
        <dbReference type="ChEBI" id="CHEBI:15377"/>
        <dbReference type="ChEBI" id="CHEBI:17154"/>
        <dbReference type="ChEBI" id="CHEBI:29969"/>
        <dbReference type="ChEBI" id="CHEBI:57540"/>
        <dbReference type="ChEBI" id="CHEBI:87830"/>
        <dbReference type="ChEBI" id="CHEBI:87832"/>
    </reaction>
</comment>
<feature type="binding site" evidence="3">
    <location>
        <begin position="21"/>
        <end position="40"/>
    </location>
    <ligand>
        <name>NAD(+)</name>
        <dbReference type="ChEBI" id="CHEBI:57540"/>
    </ligand>
</feature>
<dbReference type="Gene3D" id="3.30.1600.10">
    <property type="entry name" value="SIR2/SIRT2 'Small Domain"/>
    <property type="match status" value="1"/>
</dbReference>
<evidence type="ECO:0000313" key="7">
    <source>
        <dbReference type="Proteomes" id="UP001143545"/>
    </source>
</evidence>
<dbReference type="InterPro" id="IPR050134">
    <property type="entry name" value="NAD-dep_sirtuin_deacylases"/>
</dbReference>
<dbReference type="HAMAP" id="MF_01121">
    <property type="entry name" value="Sirtuin_ClassIII"/>
    <property type="match status" value="1"/>
</dbReference>
<feature type="binding site" evidence="3">
    <location>
        <begin position="181"/>
        <end position="183"/>
    </location>
    <ligand>
        <name>NAD(+)</name>
        <dbReference type="ChEBI" id="CHEBI:57540"/>
    </ligand>
</feature>
<comment type="subcellular location">
    <subcellularLocation>
        <location evidence="3">Cytoplasm</location>
    </subcellularLocation>
</comment>
<dbReference type="InterPro" id="IPR029035">
    <property type="entry name" value="DHS-like_NAD/FAD-binding_dom"/>
</dbReference>
<comment type="similarity">
    <text evidence="3">Belongs to the sirtuin family. Class III subfamily.</text>
</comment>
<organism evidence="6 7">
    <name type="scientific">Neptunitalea chrysea</name>
    <dbReference type="NCBI Taxonomy" id="1647581"/>
    <lineage>
        <taxon>Bacteria</taxon>
        <taxon>Pseudomonadati</taxon>
        <taxon>Bacteroidota</taxon>
        <taxon>Flavobacteriia</taxon>
        <taxon>Flavobacteriales</taxon>
        <taxon>Flavobacteriaceae</taxon>
        <taxon>Neptunitalea</taxon>
    </lineage>
</organism>
<evidence type="ECO:0000313" key="6">
    <source>
        <dbReference type="EMBL" id="GLB53750.1"/>
    </source>
</evidence>
<proteinExistence type="inferred from homology"/>
<protein>
    <recommendedName>
        <fullName evidence="3">NAD-dependent protein deacylase</fullName>
        <ecNumber evidence="3">2.3.1.286</ecNumber>
    </recommendedName>
    <alternativeName>
        <fullName evidence="3">Regulatory protein SIR2 homolog</fullName>
    </alternativeName>
</protein>
<name>A0A9W6EUP2_9FLAO</name>
<feature type="domain" description="Deacetylase sirtuin-type" evidence="5">
    <location>
        <begin position="1"/>
        <end position="242"/>
    </location>
</feature>
<dbReference type="GO" id="GO:0070403">
    <property type="term" value="F:NAD+ binding"/>
    <property type="evidence" value="ECO:0007669"/>
    <property type="project" value="UniProtKB-UniRule"/>
</dbReference>
<dbReference type="AlphaFoldDB" id="A0A9W6EUP2"/>
<accession>A0A9W6EUP2</accession>
<comment type="function">
    <text evidence="3">NAD-dependent lysine deacetylase and desuccinylase that specifically removes acetyl and succinyl groups on target proteins. Modulates the activities of several proteins which are inactive in their acylated form.</text>
</comment>
<dbReference type="GO" id="GO:0036055">
    <property type="term" value="F:protein-succinyllysine desuccinylase activity"/>
    <property type="evidence" value="ECO:0007669"/>
    <property type="project" value="UniProtKB-UniRule"/>
</dbReference>
<dbReference type="Gene3D" id="3.40.50.1220">
    <property type="entry name" value="TPP-binding domain"/>
    <property type="match status" value="1"/>
</dbReference>
<evidence type="ECO:0000259" key="5">
    <source>
        <dbReference type="PROSITE" id="PS50305"/>
    </source>
</evidence>
<feature type="binding site" evidence="3">
    <location>
        <position position="226"/>
    </location>
    <ligand>
        <name>NAD(+)</name>
        <dbReference type="ChEBI" id="CHEBI:57540"/>
    </ligand>
</feature>
<dbReference type="InterPro" id="IPR027546">
    <property type="entry name" value="Sirtuin_class_III"/>
</dbReference>
<evidence type="ECO:0000256" key="2">
    <source>
        <dbReference type="ARBA" id="ARBA00023027"/>
    </source>
</evidence>
<evidence type="ECO:0000256" key="4">
    <source>
        <dbReference type="PROSITE-ProRule" id="PRU00236"/>
    </source>
</evidence>
<dbReference type="PANTHER" id="PTHR11085">
    <property type="entry name" value="NAD-DEPENDENT PROTEIN DEACYLASE SIRTUIN-5, MITOCHONDRIAL-RELATED"/>
    <property type="match status" value="1"/>
</dbReference>
<dbReference type="InterPro" id="IPR026591">
    <property type="entry name" value="Sirtuin_cat_small_dom_sf"/>
</dbReference>
<dbReference type="GO" id="GO:0005737">
    <property type="term" value="C:cytoplasm"/>
    <property type="evidence" value="ECO:0007669"/>
    <property type="project" value="UniProtKB-SubCell"/>
</dbReference>